<sequence length="354" mass="40246">MSDATDTRPTKRTRLSGDPPPDRGKDSSRSSSKPQFKPAAEFWFDDGNVILVASPRRVGFRIYRGLLASQSTIFSDMFASSSASPEETFQGCPVVQLSDSYHDLSHLLRVLLPKSRIHYQPTDADPVRTFGEVSALVRLAHKYHVQPVQDQAIAALRLFDFTDDFNTHFTGVINNTRSLMTKDEHAIGAVNLARLTDTPSMLPLALYHCAYLGGALLDGWKRRDGTVEQLSRADLQRCIEGRITLAEEQRILVYRLFDENASGDCDRPWVCHDMLRNMQENTMLSRDYKDCPALTDWTAAWDASALCEECKEELGRRNRRLQRQIWNRLPEIFDLEVEGWGEPESDDDDDDDDE</sequence>
<accession>A0A2G8RY80</accession>
<dbReference type="Gene3D" id="3.30.710.10">
    <property type="entry name" value="Potassium Channel Kv1.1, Chain A"/>
    <property type="match status" value="1"/>
</dbReference>
<proteinExistence type="predicted"/>
<gene>
    <name evidence="3" type="ORF">GSI_12228</name>
</gene>
<dbReference type="InterPro" id="IPR000210">
    <property type="entry name" value="BTB/POZ_dom"/>
</dbReference>
<dbReference type="PROSITE" id="PS50097">
    <property type="entry name" value="BTB"/>
    <property type="match status" value="1"/>
</dbReference>
<dbReference type="EMBL" id="AYKW01000045">
    <property type="protein sequence ID" value="PIL26470.1"/>
    <property type="molecule type" value="Genomic_DNA"/>
</dbReference>
<organism evidence="3 4">
    <name type="scientific">Ganoderma sinense ZZ0214-1</name>
    <dbReference type="NCBI Taxonomy" id="1077348"/>
    <lineage>
        <taxon>Eukaryota</taxon>
        <taxon>Fungi</taxon>
        <taxon>Dikarya</taxon>
        <taxon>Basidiomycota</taxon>
        <taxon>Agaricomycotina</taxon>
        <taxon>Agaricomycetes</taxon>
        <taxon>Polyporales</taxon>
        <taxon>Polyporaceae</taxon>
        <taxon>Ganoderma</taxon>
    </lineage>
</organism>
<dbReference type="InterPro" id="IPR011333">
    <property type="entry name" value="SKP1/BTB/POZ_sf"/>
</dbReference>
<feature type="region of interest" description="Disordered" evidence="1">
    <location>
        <begin position="1"/>
        <end position="34"/>
    </location>
</feature>
<reference evidence="3 4" key="1">
    <citation type="journal article" date="2015" name="Sci. Rep.">
        <title>Chromosome-level genome map provides insights into diverse defense mechanisms in the medicinal fungus Ganoderma sinense.</title>
        <authorList>
            <person name="Zhu Y."/>
            <person name="Xu J."/>
            <person name="Sun C."/>
            <person name="Zhou S."/>
            <person name="Xu H."/>
            <person name="Nelson D.R."/>
            <person name="Qian J."/>
            <person name="Song J."/>
            <person name="Luo H."/>
            <person name="Xiang L."/>
            <person name="Li Y."/>
            <person name="Xu Z."/>
            <person name="Ji A."/>
            <person name="Wang L."/>
            <person name="Lu S."/>
            <person name="Hayward A."/>
            <person name="Sun W."/>
            <person name="Li X."/>
            <person name="Schwartz D.C."/>
            <person name="Wang Y."/>
            <person name="Chen S."/>
        </authorList>
    </citation>
    <scope>NUCLEOTIDE SEQUENCE [LARGE SCALE GENOMIC DNA]</scope>
    <source>
        <strain evidence="3 4">ZZ0214-1</strain>
    </source>
</reference>
<feature type="domain" description="BTB" evidence="2">
    <location>
        <begin position="47"/>
        <end position="111"/>
    </location>
</feature>
<comment type="caution">
    <text evidence="3">The sequence shown here is derived from an EMBL/GenBank/DDBJ whole genome shotgun (WGS) entry which is preliminary data.</text>
</comment>
<evidence type="ECO:0000259" key="2">
    <source>
        <dbReference type="PROSITE" id="PS50097"/>
    </source>
</evidence>
<dbReference type="OrthoDB" id="2748798at2759"/>
<evidence type="ECO:0000256" key="1">
    <source>
        <dbReference type="SAM" id="MobiDB-lite"/>
    </source>
</evidence>
<evidence type="ECO:0000313" key="3">
    <source>
        <dbReference type="EMBL" id="PIL26470.1"/>
    </source>
</evidence>
<protein>
    <recommendedName>
        <fullName evidence="2">BTB domain-containing protein</fullName>
    </recommendedName>
</protein>
<name>A0A2G8RY80_9APHY</name>
<dbReference type="AlphaFoldDB" id="A0A2G8RY80"/>
<dbReference type="Proteomes" id="UP000230002">
    <property type="component" value="Unassembled WGS sequence"/>
</dbReference>
<keyword evidence="4" id="KW-1185">Reference proteome</keyword>
<evidence type="ECO:0000313" key="4">
    <source>
        <dbReference type="Proteomes" id="UP000230002"/>
    </source>
</evidence>